<reference evidence="3 4" key="1">
    <citation type="submission" date="2021-03" db="EMBL/GenBank/DDBJ databases">
        <title>Sequencing the genomes of 1000 actinobacteria strains.</title>
        <authorList>
            <person name="Klenk H.-P."/>
        </authorList>
    </citation>
    <scope>NUCLEOTIDE SEQUENCE [LARGE SCALE GENOMIC DNA]</scope>
    <source>
        <strain evidence="3 4">DSM 45510</strain>
    </source>
</reference>
<dbReference type="Proteomes" id="UP000741013">
    <property type="component" value="Unassembled WGS sequence"/>
</dbReference>
<evidence type="ECO:0000313" key="3">
    <source>
        <dbReference type="EMBL" id="MBP2180311.1"/>
    </source>
</evidence>
<comment type="caution">
    <text evidence="3">The sequence shown here is derived from an EMBL/GenBank/DDBJ whole genome shotgun (WGS) entry which is preliminary data.</text>
</comment>
<accession>A0ABS4PNV6</accession>
<evidence type="ECO:0000256" key="2">
    <source>
        <dbReference type="SAM" id="Phobius"/>
    </source>
</evidence>
<feature type="compositionally biased region" description="Basic and acidic residues" evidence="1">
    <location>
        <begin position="120"/>
        <end position="134"/>
    </location>
</feature>
<proteinExistence type="predicted"/>
<gene>
    <name evidence="3" type="ORF">JOM49_001837</name>
</gene>
<feature type="transmembrane region" description="Helical" evidence="2">
    <location>
        <begin position="7"/>
        <end position="30"/>
    </location>
</feature>
<feature type="region of interest" description="Disordered" evidence="1">
    <location>
        <begin position="329"/>
        <end position="416"/>
    </location>
</feature>
<keyword evidence="2" id="KW-0472">Membrane</keyword>
<keyword evidence="2" id="KW-1133">Transmembrane helix</keyword>
<evidence type="ECO:0000256" key="1">
    <source>
        <dbReference type="SAM" id="MobiDB-lite"/>
    </source>
</evidence>
<dbReference type="RefSeq" id="WP_209663898.1">
    <property type="nucleotide sequence ID" value="NZ_JAGGMS010000001.1"/>
</dbReference>
<protein>
    <submittedName>
        <fullName evidence="3">Uncharacterized protein</fullName>
    </submittedName>
</protein>
<feature type="region of interest" description="Disordered" evidence="1">
    <location>
        <begin position="42"/>
        <end position="269"/>
    </location>
</feature>
<organism evidence="3 4">
    <name type="scientific">Amycolatopsis magusensis</name>
    <dbReference type="NCBI Taxonomy" id="882444"/>
    <lineage>
        <taxon>Bacteria</taxon>
        <taxon>Bacillati</taxon>
        <taxon>Actinomycetota</taxon>
        <taxon>Actinomycetes</taxon>
        <taxon>Pseudonocardiales</taxon>
        <taxon>Pseudonocardiaceae</taxon>
        <taxon>Amycolatopsis</taxon>
    </lineage>
</organism>
<keyword evidence="2" id="KW-0812">Transmembrane</keyword>
<sequence>MSIFTQVWLWSVAAFALGALLTVLLVVLPARKQVKELQRQLTAAEAAPRERTRQFTPEVPAAEPTRTFESEAPTGYQAPVKHDSPNGYQPASERDVPTGYPAGSEREAATSYQPAYEPEAESRTEYQPGLERETATGYQAPYEPEAESRTGYQPAFEPEAESRTGYQAAYEPEAPTGYQPPLEHEAANGYQPESATSYQAAYEPESMRDPYDPEPARETYEPEHQEYETGTEPEPIQAGIEIGQHYDERPREEDDETHESVEQSWFARQQNNAEETVYYNGAGVLDDERPASLFTPAPVDEETPAYAFTEEQSYEEELAAERTQVLPKRQPRQAPLGGFDPPQPIEPSVRQVERREPVLEQGQNSGSLFEPAVPAGPNGIVPEPPPAREFEPEPAVPIGPFGPGSAMPKPGGGRPAEEFTVKASVTALRYCTEESPQFPRMVAEVWFRTATDAERVGFRPLG</sequence>
<keyword evidence="4" id="KW-1185">Reference proteome</keyword>
<feature type="compositionally biased region" description="Basic and acidic residues" evidence="1">
    <location>
        <begin position="205"/>
        <end position="227"/>
    </location>
</feature>
<evidence type="ECO:0000313" key="4">
    <source>
        <dbReference type="Proteomes" id="UP000741013"/>
    </source>
</evidence>
<dbReference type="EMBL" id="JAGGMS010000001">
    <property type="protein sequence ID" value="MBP2180311.1"/>
    <property type="molecule type" value="Genomic_DNA"/>
</dbReference>
<name>A0ABS4PNV6_9PSEU</name>